<accession>Q6ERG2</accession>
<feature type="region of interest" description="Disordered" evidence="1">
    <location>
        <begin position="1"/>
        <end position="26"/>
    </location>
</feature>
<proteinExistence type="predicted"/>
<gene>
    <name evidence="2" type="primary">OJ1610_C11.2</name>
</gene>
<evidence type="ECO:0000313" key="3">
    <source>
        <dbReference type="Proteomes" id="UP000000763"/>
    </source>
</evidence>
<evidence type="ECO:0000256" key="1">
    <source>
        <dbReference type="SAM" id="MobiDB-lite"/>
    </source>
</evidence>
<protein>
    <submittedName>
        <fullName evidence="2">Uncharacterized protein</fullName>
    </submittedName>
</protein>
<organism evidence="2 3">
    <name type="scientific">Oryza sativa subsp. japonica</name>
    <name type="common">Rice</name>
    <dbReference type="NCBI Taxonomy" id="39947"/>
    <lineage>
        <taxon>Eukaryota</taxon>
        <taxon>Viridiplantae</taxon>
        <taxon>Streptophyta</taxon>
        <taxon>Embryophyta</taxon>
        <taxon>Tracheophyta</taxon>
        <taxon>Spermatophyta</taxon>
        <taxon>Magnoliopsida</taxon>
        <taxon>Liliopsida</taxon>
        <taxon>Poales</taxon>
        <taxon>Poaceae</taxon>
        <taxon>BOP clade</taxon>
        <taxon>Oryzoideae</taxon>
        <taxon>Oryzeae</taxon>
        <taxon>Oryzinae</taxon>
        <taxon>Oryza</taxon>
        <taxon>Oryza sativa</taxon>
    </lineage>
</organism>
<dbReference type="AlphaFoldDB" id="Q6ERG2"/>
<dbReference type="Proteomes" id="UP000000763">
    <property type="component" value="Chromosome 9"/>
</dbReference>
<dbReference type="EMBL" id="AP005576">
    <property type="protein sequence ID" value="BAD28758.1"/>
    <property type="molecule type" value="Genomic_DNA"/>
</dbReference>
<name>Q6ERG2_ORYSJ</name>
<feature type="region of interest" description="Disordered" evidence="1">
    <location>
        <begin position="94"/>
        <end position="160"/>
    </location>
</feature>
<sequence length="186" mass="19407">MPELSPSCRLGGWDSPRGGGAGGPAGEQAATSFQIFLWSFACTPPPRLALDSPSAPASSFASPPSTLHRARLHLYHATSTLLLDDLYHTIAHPTEEAVAGPRRRQHPAPMGARRAVTNAGRRSSHRLNTSRGASDGGRLSPLSGRAAGGSPALRDSACPPFGRGGNSVLTVVVIDSTINITKIEEN</sequence>
<reference evidence="3" key="1">
    <citation type="journal article" date="2005" name="Nature">
        <title>The map-based sequence of the rice genome.</title>
        <authorList>
            <consortium name="International rice genome sequencing project (IRGSP)"/>
            <person name="Matsumoto T."/>
            <person name="Wu J."/>
            <person name="Kanamori H."/>
            <person name="Katayose Y."/>
            <person name="Fujisawa M."/>
            <person name="Namiki N."/>
            <person name="Mizuno H."/>
            <person name="Yamamoto K."/>
            <person name="Antonio B.A."/>
            <person name="Baba T."/>
            <person name="Sakata K."/>
            <person name="Nagamura Y."/>
            <person name="Aoki H."/>
            <person name="Arikawa K."/>
            <person name="Arita K."/>
            <person name="Bito T."/>
            <person name="Chiden Y."/>
            <person name="Fujitsuka N."/>
            <person name="Fukunaka R."/>
            <person name="Hamada M."/>
            <person name="Harada C."/>
            <person name="Hayashi A."/>
            <person name="Hijishita S."/>
            <person name="Honda M."/>
            <person name="Hosokawa S."/>
            <person name="Ichikawa Y."/>
            <person name="Idonuma A."/>
            <person name="Iijima M."/>
            <person name="Ikeda M."/>
            <person name="Ikeno M."/>
            <person name="Ito K."/>
            <person name="Ito S."/>
            <person name="Ito T."/>
            <person name="Ito Y."/>
            <person name="Ito Y."/>
            <person name="Iwabuchi A."/>
            <person name="Kamiya K."/>
            <person name="Karasawa W."/>
            <person name="Kurita K."/>
            <person name="Katagiri S."/>
            <person name="Kikuta A."/>
            <person name="Kobayashi H."/>
            <person name="Kobayashi N."/>
            <person name="Machita K."/>
            <person name="Maehara T."/>
            <person name="Masukawa M."/>
            <person name="Mizubayashi T."/>
            <person name="Mukai Y."/>
            <person name="Nagasaki H."/>
            <person name="Nagata Y."/>
            <person name="Naito S."/>
            <person name="Nakashima M."/>
            <person name="Nakama Y."/>
            <person name="Nakamichi Y."/>
            <person name="Nakamura M."/>
            <person name="Meguro A."/>
            <person name="Negishi M."/>
            <person name="Ohta I."/>
            <person name="Ohta T."/>
            <person name="Okamoto M."/>
            <person name="Ono N."/>
            <person name="Saji S."/>
            <person name="Sakaguchi M."/>
            <person name="Sakai K."/>
            <person name="Shibata M."/>
            <person name="Shimokawa T."/>
            <person name="Song J."/>
            <person name="Takazaki Y."/>
            <person name="Terasawa K."/>
            <person name="Tsugane M."/>
            <person name="Tsuji K."/>
            <person name="Ueda S."/>
            <person name="Waki K."/>
            <person name="Yamagata H."/>
            <person name="Yamamoto M."/>
            <person name="Yamamoto S."/>
            <person name="Yamane H."/>
            <person name="Yoshiki S."/>
            <person name="Yoshihara R."/>
            <person name="Yukawa K."/>
            <person name="Zhong H."/>
            <person name="Yano M."/>
            <person name="Yuan Q."/>
            <person name="Ouyang S."/>
            <person name="Liu J."/>
            <person name="Jones K.M."/>
            <person name="Gansberger K."/>
            <person name="Moffat K."/>
            <person name="Hill J."/>
            <person name="Bera J."/>
            <person name="Fadrosh D."/>
            <person name="Jin S."/>
            <person name="Johri S."/>
            <person name="Kim M."/>
            <person name="Overton L."/>
            <person name="Reardon M."/>
            <person name="Tsitrin T."/>
            <person name="Vuong H."/>
            <person name="Weaver B."/>
            <person name="Ciecko A."/>
            <person name="Tallon L."/>
            <person name="Jackson J."/>
            <person name="Pai G."/>
            <person name="Aken S.V."/>
            <person name="Utterback T."/>
            <person name="Reidmuller S."/>
            <person name="Feldblyum T."/>
            <person name="Hsiao J."/>
            <person name="Zismann V."/>
            <person name="Iobst S."/>
            <person name="de Vazeille A.R."/>
            <person name="Buell C.R."/>
            <person name="Ying K."/>
            <person name="Li Y."/>
            <person name="Lu T."/>
            <person name="Huang Y."/>
            <person name="Zhao Q."/>
            <person name="Feng Q."/>
            <person name="Zhang L."/>
            <person name="Zhu J."/>
            <person name="Weng Q."/>
            <person name="Mu J."/>
            <person name="Lu Y."/>
            <person name="Fan D."/>
            <person name="Liu Y."/>
            <person name="Guan J."/>
            <person name="Zhang Y."/>
            <person name="Yu S."/>
            <person name="Liu X."/>
            <person name="Zhang Y."/>
            <person name="Hong G."/>
            <person name="Han B."/>
            <person name="Choisne N."/>
            <person name="Demange N."/>
            <person name="Orjeda G."/>
            <person name="Samain S."/>
            <person name="Cattolico L."/>
            <person name="Pelletier E."/>
            <person name="Couloux A."/>
            <person name="Segurens B."/>
            <person name="Wincker P."/>
            <person name="D'Hont A."/>
            <person name="Scarpelli C."/>
            <person name="Weissenbach J."/>
            <person name="Salanoubat M."/>
            <person name="Quetier F."/>
            <person name="Yu Y."/>
            <person name="Kim H.R."/>
            <person name="Rambo T."/>
            <person name="Currie J."/>
            <person name="Collura K."/>
            <person name="Luo M."/>
            <person name="Yang T."/>
            <person name="Ammiraju J.S.S."/>
            <person name="Engler F."/>
            <person name="Soderlund C."/>
            <person name="Wing R.A."/>
            <person name="Palmer L.E."/>
            <person name="de la Bastide M."/>
            <person name="Spiegel L."/>
            <person name="Nascimento L."/>
            <person name="Zutavern T."/>
            <person name="O'Shaughnessy A."/>
            <person name="Dike S."/>
            <person name="Dedhia N."/>
            <person name="Preston R."/>
            <person name="Balija V."/>
            <person name="McCombie W.R."/>
            <person name="Chow T."/>
            <person name="Chen H."/>
            <person name="Chung M."/>
            <person name="Chen C."/>
            <person name="Shaw J."/>
            <person name="Wu H."/>
            <person name="Hsiao K."/>
            <person name="Chao Y."/>
            <person name="Chu M."/>
            <person name="Cheng C."/>
            <person name="Hour A."/>
            <person name="Lee P."/>
            <person name="Lin S."/>
            <person name="Lin Y."/>
            <person name="Liou J."/>
            <person name="Liu S."/>
            <person name="Hsing Y."/>
            <person name="Raghuvanshi S."/>
            <person name="Mohanty A."/>
            <person name="Bharti A.K."/>
            <person name="Gaur A."/>
            <person name="Gupta V."/>
            <person name="Kumar D."/>
            <person name="Ravi V."/>
            <person name="Vij S."/>
            <person name="Kapur A."/>
            <person name="Khurana P."/>
            <person name="Khurana P."/>
            <person name="Khurana J.P."/>
            <person name="Tyagi A.K."/>
            <person name="Gaikwad K."/>
            <person name="Singh A."/>
            <person name="Dalal V."/>
            <person name="Srivastava S."/>
            <person name="Dixit A."/>
            <person name="Pal A.K."/>
            <person name="Ghazi I.A."/>
            <person name="Yadav M."/>
            <person name="Pandit A."/>
            <person name="Bhargava A."/>
            <person name="Sureshbabu K."/>
            <person name="Batra K."/>
            <person name="Sharma T.R."/>
            <person name="Mohapatra T."/>
            <person name="Singh N.K."/>
            <person name="Messing J."/>
            <person name="Nelson A.B."/>
            <person name="Fuks G."/>
            <person name="Kavchok S."/>
            <person name="Keizer G."/>
            <person name="Linton E."/>
            <person name="Llaca V."/>
            <person name="Song R."/>
            <person name="Tanyolac B."/>
            <person name="Young S."/>
            <person name="Ho-Il K."/>
            <person name="Hahn J.H."/>
            <person name="Sangsakoo G."/>
            <person name="Vanavichit A."/>
            <person name="de Mattos Luiz.A.T."/>
            <person name="Zimmer P.D."/>
            <person name="Malone G."/>
            <person name="Dellagostin O."/>
            <person name="de Oliveira A.C."/>
            <person name="Bevan M."/>
            <person name="Bancroft I."/>
            <person name="Minx P."/>
            <person name="Cordum H."/>
            <person name="Wilson R."/>
            <person name="Cheng Z."/>
            <person name="Jin W."/>
            <person name="Jiang J."/>
            <person name="Leong S.A."/>
            <person name="Iwama H."/>
            <person name="Gojobori T."/>
            <person name="Itoh T."/>
            <person name="Niimura Y."/>
            <person name="Fujii Y."/>
            <person name="Habara T."/>
            <person name="Sakai H."/>
            <person name="Sato Y."/>
            <person name="Wilson G."/>
            <person name="Kumar K."/>
            <person name="McCouch S."/>
            <person name="Juretic N."/>
            <person name="Hoen D."/>
            <person name="Wright S."/>
            <person name="Bruskiewich R."/>
            <person name="Bureau T."/>
            <person name="Miyao A."/>
            <person name="Hirochika H."/>
            <person name="Nishikawa T."/>
            <person name="Kadowaki K."/>
            <person name="Sugiura M."/>
            <person name="Burr B."/>
            <person name="Sasaki T."/>
        </authorList>
    </citation>
    <scope>NUCLEOTIDE SEQUENCE [LARGE SCALE GENOMIC DNA]</scope>
    <source>
        <strain evidence="3">cv. Nipponbare</strain>
    </source>
</reference>
<evidence type="ECO:0000313" key="2">
    <source>
        <dbReference type="EMBL" id="BAD28758.1"/>
    </source>
</evidence>
<reference evidence="3" key="2">
    <citation type="journal article" date="2008" name="Nucleic Acids Res.">
        <title>The rice annotation project database (RAP-DB): 2008 update.</title>
        <authorList>
            <consortium name="The rice annotation project (RAP)"/>
        </authorList>
    </citation>
    <scope>GENOME REANNOTATION</scope>
    <source>
        <strain evidence="3">cv. Nipponbare</strain>
    </source>
</reference>